<gene>
    <name evidence="6" type="ORF">ACFOMF_01050</name>
</gene>
<dbReference type="EC" id="1.1.1.-" evidence="6"/>
<proteinExistence type="inferred from homology"/>
<evidence type="ECO:0000256" key="3">
    <source>
        <dbReference type="RuleBase" id="RU003719"/>
    </source>
</evidence>
<dbReference type="InterPro" id="IPR006139">
    <property type="entry name" value="D-isomer_2_OHA_DH_cat_dom"/>
</dbReference>
<accession>A0ABV7SZY3</accession>
<dbReference type="Gene3D" id="3.40.50.720">
    <property type="entry name" value="NAD(P)-binding Rossmann-like Domain"/>
    <property type="match status" value="2"/>
</dbReference>
<dbReference type="Pfam" id="PF00389">
    <property type="entry name" value="2-Hacid_dh"/>
    <property type="match status" value="1"/>
</dbReference>
<keyword evidence="1 3" id="KW-0560">Oxidoreductase</keyword>
<organism evidence="6 7">
    <name type="scientific">Stutzerimonas tarimensis</name>
    <dbReference type="NCBI Taxonomy" id="1507735"/>
    <lineage>
        <taxon>Bacteria</taxon>
        <taxon>Pseudomonadati</taxon>
        <taxon>Pseudomonadota</taxon>
        <taxon>Gammaproteobacteria</taxon>
        <taxon>Pseudomonadales</taxon>
        <taxon>Pseudomonadaceae</taxon>
        <taxon>Stutzerimonas</taxon>
    </lineage>
</organism>
<dbReference type="SUPFAM" id="SSF52283">
    <property type="entry name" value="Formate/glycerate dehydrogenase catalytic domain-like"/>
    <property type="match status" value="1"/>
</dbReference>
<dbReference type="CDD" id="cd05301">
    <property type="entry name" value="GDH"/>
    <property type="match status" value="1"/>
</dbReference>
<evidence type="ECO:0000313" key="6">
    <source>
        <dbReference type="EMBL" id="MFC3606373.1"/>
    </source>
</evidence>
<reference evidence="7" key="1">
    <citation type="journal article" date="2019" name="Int. J. Syst. Evol. Microbiol.">
        <title>The Global Catalogue of Microorganisms (GCM) 10K type strain sequencing project: providing services to taxonomists for standard genome sequencing and annotation.</title>
        <authorList>
            <consortium name="The Broad Institute Genomics Platform"/>
            <consortium name="The Broad Institute Genome Sequencing Center for Infectious Disease"/>
            <person name="Wu L."/>
            <person name="Ma J."/>
        </authorList>
    </citation>
    <scope>NUCLEOTIDE SEQUENCE [LARGE SCALE GENOMIC DNA]</scope>
    <source>
        <strain evidence="7">KCTC 42447</strain>
    </source>
</reference>
<dbReference type="GO" id="GO:0016491">
    <property type="term" value="F:oxidoreductase activity"/>
    <property type="evidence" value="ECO:0007669"/>
    <property type="project" value="UniProtKB-KW"/>
</dbReference>
<evidence type="ECO:0000313" key="7">
    <source>
        <dbReference type="Proteomes" id="UP001595630"/>
    </source>
</evidence>
<evidence type="ECO:0000259" key="4">
    <source>
        <dbReference type="Pfam" id="PF00389"/>
    </source>
</evidence>
<dbReference type="InterPro" id="IPR006140">
    <property type="entry name" value="D-isomer_DH_NAD-bd"/>
</dbReference>
<name>A0ABV7SZY3_9GAMM</name>
<dbReference type="Proteomes" id="UP001595630">
    <property type="component" value="Unassembled WGS sequence"/>
</dbReference>
<dbReference type="InterPro" id="IPR029753">
    <property type="entry name" value="D-isomer_DH_CS"/>
</dbReference>
<comment type="caution">
    <text evidence="6">The sequence shown here is derived from an EMBL/GenBank/DDBJ whole genome shotgun (WGS) entry which is preliminary data.</text>
</comment>
<dbReference type="PANTHER" id="PTHR10996:SF283">
    <property type="entry name" value="GLYOXYLATE_HYDROXYPYRUVATE REDUCTASE B"/>
    <property type="match status" value="1"/>
</dbReference>
<evidence type="ECO:0000256" key="1">
    <source>
        <dbReference type="ARBA" id="ARBA00023002"/>
    </source>
</evidence>
<dbReference type="EMBL" id="JBHRXZ010000002">
    <property type="protein sequence ID" value="MFC3606373.1"/>
    <property type="molecule type" value="Genomic_DNA"/>
</dbReference>
<protein>
    <submittedName>
        <fullName evidence="6">2-hydroxyacid dehydrogenase</fullName>
        <ecNumber evidence="6">1.1.1.-</ecNumber>
    </submittedName>
</protein>
<dbReference type="InterPro" id="IPR036291">
    <property type="entry name" value="NAD(P)-bd_dom_sf"/>
</dbReference>
<dbReference type="PANTHER" id="PTHR10996">
    <property type="entry name" value="2-HYDROXYACID DEHYDROGENASE-RELATED"/>
    <property type="match status" value="1"/>
</dbReference>
<dbReference type="RefSeq" id="WP_386360366.1">
    <property type="nucleotide sequence ID" value="NZ_JBHRXZ010000002.1"/>
</dbReference>
<dbReference type="Pfam" id="PF02826">
    <property type="entry name" value="2-Hacid_dh_C"/>
    <property type="match status" value="1"/>
</dbReference>
<dbReference type="InterPro" id="IPR050223">
    <property type="entry name" value="D-isomer_2-hydroxyacid_DH"/>
</dbReference>
<comment type="similarity">
    <text evidence="3">Belongs to the D-isomer specific 2-hydroxyacid dehydrogenase family.</text>
</comment>
<dbReference type="SUPFAM" id="SSF51735">
    <property type="entry name" value="NAD(P)-binding Rossmann-fold domains"/>
    <property type="match status" value="1"/>
</dbReference>
<keyword evidence="2" id="KW-0520">NAD</keyword>
<feature type="domain" description="D-isomer specific 2-hydroxyacid dehydrogenase catalytic" evidence="4">
    <location>
        <begin position="5"/>
        <end position="318"/>
    </location>
</feature>
<evidence type="ECO:0000256" key="2">
    <source>
        <dbReference type="ARBA" id="ARBA00023027"/>
    </source>
</evidence>
<evidence type="ECO:0000259" key="5">
    <source>
        <dbReference type="Pfam" id="PF02826"/>
    </source>
</evidence>
<dbReference type="PROSITE" id="PS00671">
    <property type="entry name" value="D_2_HYDROXYACID_DH_3"/>
    <property type="match status" value="1"/>
</dbReference>
<keyword evidence="7" id="KW-1185">Reference proteome</keyword>
<sequence>MKKTILAFSRITPAMADRLREHYEVIIPSPALGNLNTQFEKALPEAHGLIGAGRKLGSKQLCTAERLEVVSSVSVGYDNYDLGYLTERGIMLTNTPDVLTESTADLAFSLILGSARRIAELDAWTKAGNWTRTLEAAQFGCDVFGKTLGIVGLGNIGSAVARRGRLGFGMNILYSGNTPKPELEHALDARFVPLDELLANADFVCLVVPLNANTRHLIGERELQLMKPSAILVNVSRGPVVDEQALIAALEQGRIRGAGLDVYEREPLSASPLFSLPNALTLPHIGSATDETRLAMADRAVENMIAALEGHRPRDLVNPEVWRPDGNHGPVN</sequence>
<feature type="domain" description="D-isomer specific 2-hydroxyacid dehydrogenase NAD-binding" evidence="5">
    <location>
        <begin position="108"/>
        <end position="286"/>
    </location>
</feature>